<dbReference type="PATRIC" id="fig|298794.3.peg.7884"/>
<dbReference type="Proteomes" id="UP000035955">
    <property type="component" value="Unassembled WGS sequence"/>
</dbReference>
<evidence type="ECO:0000313" key="1">
    <source>
        <dbReference type="EMBL" id="KMO36657.1"/>
    </source>
</evidence>
<organism evidence="1 2">
    <name type="scientific">Methylobacterium variabile</name>
    <dbReference type="NCBI Taxonomy" id="298794"/>
    <lineage>
        <taxon>Bacteria</taxon>
        <taxon>Pseudomonadati</taxon>
        <taxon>Pseudomonadota</taxon>
        <taxon>Alphaproteobacteria</taxon>
        <taxon>Hyphomicrobiales</taxon>
        <taxon>Methylobacteriaceae</taxon>
        <taxon>Methylobacterium</taxon>
    </lineage>
</organism>
<feature type="non-terminal residue" evidence="1">
    <location>
        <position position="1"/>
    </location>
</feature>
<keyword evidence="2" id="KW-1185">Reference proteome</keyword>
<accession>A0A0J6SSX9</accession>
<reference evidence="1 2" key="1">
    <citation type="submission" date="2015-03" db="EMBL/GenBank/DDBJ databases">
        <title>Genome sequencing of Methylobacterium variabile DSM 16961.</title>
        <authorList>
            <person name="Chaudhry V."/>
            <person name="Patil P.B."/>
        </authorList>
    </citation>
    <scope>NUCLEOTIDE SEQUENCE [LARGE SCALE GENOMIC DNA]</scope>
    <source>
        <strain evidence="1 2">DSM 16961</strain>
    </source>
</reference>
<dbReference type="EMBL" id="LABY01000096">
    <property type="protein sequence ID" value="KMO36657.1"/>
    <property type="molecule type" value="Genomic_DNA"/>
</dbReference>
<protein>
    <submittedName>
        <fullName evidence="1">Uncharacterized protein</fullName>
    </submittedName>
</protein>
<evidence type="ECO:0000313" key="2">
    <source>
        <dbReference type="Proteomes" id="UP000035955"/>
    </source>
</evidence>
<sequence length="98" mass="10350">EAWGRLQATTAETGDVRWDAEGEAREAAYAVQEAPCGSRADAEALRAHLRWFVPELERADLDGAQGFLEGLRARLADLEMLLASDGGGGAGLVPALVS</sequence>
<proteinExistence type="predicted"/>
<dbReference type="AlphaFoldDB" id="A0A0J6SSX9"/>
<name>A0A0J6SSX9_9HYPH</name>
<comment type="caution">
    <text evidence="1">The sequence shown here is derived from an EMBL/GenBank/DDBJ whole genome shotgun (WGS) entry which is preliminary data.</text>
</comment>
<gene>
    <name evidence="1" type="ORF">VQ02_14875</name>
</gene>